<dbReference type="GO" id="GO:0006351">
    <property type="term" value="P:DNA-templated transcription"/>
    <property type="evidence" value="ECO:0007669"/>
    <property type="project" value="InterPro"/>
</dbReference>
<feature type="compositionally biased region" description="Polar residues" evidence="1">
    <location>
        <begin position="34"/>
        <end position="50"/>
    </location>
</feature>
<name>A0A2W1C0M0_HELAM</name>
<dbReference type="OrthoDB" id="525027at2759"/>
<feature type="compositionally biased region" description="Polar residues" evidence="1">
    <location>
        <begin position="140"/>
        <end position="152"/>
    </location>
</feature>
<proteinExistence type="predicted"/>
<accession>A0A2W1C0M0</accession>
<feature type="compositionally biased region" description="Basic and acidic residues" evidence="1">
    <location>
        <begin position="79"/>
        <end position="88"/>
    </location>
</feature>
<feature type="region of interest" description="Disordered" evidence="1">
    <location>
        <begin position="1"/>
        <end position="98"/>
    </location>
</feature>
<dbReference type="AlphaFoldDB" id="A0A2W1C0M0"/>
<evidence type="ECO:0000256" key="1">
    <source>
        <dbReference type="SAM" id="MobiDB-lite"/>
    </source>
</evidence>
<organism evidence="2 3">
    <name type="scientific">Helicoverpa armigera</name>
    <name type="common">Cotton bollworm</name>
    <name type="synonym">Heliothis armigera</name>
    <dbReference type="NCBI Taxonomy" id="29058"/>
    <lineage>
        <taxon>Eukaryota</taxon>
        <taxon>Metazoa</taxon>
        <taxon>Ecdysozoa</taxon>
        <taxon>Arthropoda</taxon>
        <taxon>Hexapoda</taxon>
        <taxon>Insecta</taxon>
        <taxon>Pterygota</taxon>
        <taxon>Neoptera</taxon>
        <taxon>Endopterygota</taxon>
        <taxon>Lepidoptera</taxon>
        <taxon>Glossata</taxon>
        <taxon>Ditrysia</taxon>
        <taxon>Noctuoidea</taxon>
        <taxon>Noctuidae</taxon>
        <taxon>Heliothinae</taxon>
        <taxon>Helicoverpa</taxon>
    </lineage>
</organism>
<dbReference type="Pfam" id="PF12070">
    <property type="entry name" value="SCAI"/>
    <property type="match status" value="1"/>
</dbReference>
<dbReference type="Proteomes" id="UP000249218">
    <property type="component" value="Unassembled WGS sequence"/>
</dbReference>
<feature type="compositionally biased region" description="Polar residues" evidence="1">
    <location>
        <begin position="89"/>
        <end position="98"/>
    </location>
</feature>
<evidence type="ECO:0000313" key="3">
    <source>
        <dbReference type="Proteomes" id="UP000249218"/>
    </source>
</evidence>
<evidence type="ECO:0008006" key="4">
    <source>
        <dbReference type="Google" id="ProtNLM"/>
    </source>
</evidence>
<feature type="compositionally biased region" description="Pro residues" evidence="1">
    <location>
        <begin position="153"/>
        <end position="163"/>
    </location>
</feature>
<sequence length="1053" mass="121469">MNILAESPAQRRRRHRSLPSNLTSPRSRSEEVRTTNSTPSRTGHTDTQSSDTEREASNKDLYKEIQHYTRNNRKQLSFQDEKKERAQRTSDASTSEQVQVTVLRESVVAEVHQAENSRLKKRCQSAESVICPKEDAAVQVPSTRAQGTQTPNFEPPATEPPTPVKYKPIIPSTRLQAALDIRRAIASSKLVCSGTKYYDTPPTQLPSNYFREVYPTYPYRHSYEPPPSPAPTAGYSGGDSQRPFLDVSGKYCEECLTSGPSQSGARLLKDPCIGDFLLYRERIKKERESRLKNTLSDWRLESRSLPNSPKRYLRRNASQQLYSEELPLTSSLNVPGYGSLTTSYSRFQDSGLYGLSNIRSASYLESNRNEPLSYLNQGSQTYVRFPSHFETSDQYDSRTDFERQPGEVRFQEPYAESVRAGSSYKYANFDVEPRRPRERRPEPPTWHQPTHKERHYYRHIKQVKPQMGRMNPLDEHERKIIIEFCHLLEKSKQLFNGLRELPQYGHKQWHSYFGKTFDVYTKLWKFQQQHRAILDSKYGLKRWQIGEIASKIGQLYYHFYLRTSDTVYLSEAFSFYYAIRGRSYYTQACKEDKCELMVKKLRYYARFIVAGLLLKKVKLVKDLLKELDKQITEYGNAYQPDDQNEWRIVADEVRSFIKVEPVVSVHHPDEYVVILSHRLSPQVTPPVERTPSMILSLQEVLIIGSNSTQVKFSELTMDMFRMMQTLEREPSGDIQHIYDESPRQRYPSTPSAVHNKGYNLECGSSKIESPHKYLLFKPSPNQIFVYLASACDDLPPNGVVLLYISAEGLIVPPVKHPEDAGGYDVGGLITTSKMDVLHRESKEGKPLPSKHRELQVLHPGDLFPFTRRPMCIIVDSDNSFIFNDMPRYFGQPLIILMSPIELPTTLYPSLEDQRVEGSLFSLFLHCPLSAVCFCCDIRKMSLMSWERAQAYIDSYLAEAAMLLIRSRPESMYVAYLGDDFLRLLILRFIFCETILRMHRLFRGRSQRTRASPPLPEDIYEHPALTHIVIDLVSHLQVRGHFHDPAAGPPSTRE</sequence>
<dbReference type="EMBL" id="KZ149925">
    <property type="protein sequence ID" value="PZC77613.1"/>
    <property type="molecule type" value="Genomic_DNA"/>
</dbReference>
<gene>
    <name evidence="2" type="primary">HaOG203169</name>
    <name evidence="2" type="ORF">B5X24_HaOG203169</name>
</gene>
<dbReference type="InterPro" id="IPR022709">
    <property type="entry name" value="SCAI"/>
</dbReference>
<keyword evidence="3" id="KW-1185">Reference proteome</keyword>
<protein>
    <recommendedName>
        <fullName evidence="4">Protein SCAI</fullName>
    </recommendedName>
</protein>
<evidence type="ECO:0000313" key="2">
    <source>
        <dbReference type="EMBL" id="PZC77613.1"/>
    </source>
</evidence>
<dbReference type="PANTHER" id="PTHR21243">
    <property type="entry name" value="PROTEIN SCAI"/>
    <property type="match status" value="1"/>
</dbReference>
<feature type="compositionally biased region" description="Basic and acidic residues" evidence="1">
    <location>
        <begin position="51"/>
        <end position="67"/>
    </location>
</feature>
<reference evidence="2 3" key="1">
    <citation type="journal article" date="2017" name="BMC Biol.">
        <title>Genomic innovations, transcriptional plasticity and gene loss underlying the evolution and divergence of two highly polyphagous and invasive Helicoverpa pest species.</title>
        <authorList>
            <person name="Pearce S.L."/>
            <person name="Clarke D.F."/>
            <person name="East P.D."/>
            <person name="Elfekih S."/>
            <person name="Gordon K.H."/>
            <person name="Jermiin L.S."/>
            <person name="McGaughran A."/>
            <person name="Oakeshott J.G."/>
            <person name="Papanikolaou A."/>
            <person name="Perera O.P."/>
            <person name="Rane R.V."/>
            <person name="Richards S."/>
            <person name="Tay W.T."/>
            <person name="Walsh T.K."/>
            <person name="Anderson A."/>
            <person name="Anderson C.J."/>
            <person name="Asgari S."/>
            <person name="Board P.G."/>
            <person name="Bretschneider A."/>
            <person name="Campbell P.M."/>
            <person name="Chertemps T."/>
            <person name="Christeller J.T."/>
            <person name="Coppin C.W."/>
            <person name="Downes S.J."/>
            <person name="Duan G."/>
            <person name="Farnsworth C.A."/>
            <person name="Good R.T."/>
            <person name="Han L.B."/>
            <person name="Han Y.C."/>
            <person name="Hatje K."/>
            <person name="Horne I."/>
            <person name="Huang Y.P."/>
            <person name="Hughes D.S."/>
            <person name="Jacquin-Joly E."/>
            <person name="James W."/>
            <person name="Jhangiani S."/>
            <person name="Kollmar M."/>
            <person name="Kuwar S.S."/>
            <person name="Li S."/>
            <person name="Liu N.Y."/>
            <person name="Maibeche M.T."/>
            <person name="Miller J.R."/>
            <person name="Montagne N."/>
            <person name="Perry T."/>
            <person name="Qu J."/>
            <person name="Song S.V."/>
            <person name="Sutton G.G."/>
            <person name="Vogel H."/>
            <person name="Walenz B.P."/>
            <person name="Xu W."/>
            <person name="Zhang H.J."/>
            <person name="Zou Z."/>
            <person name="Batterham P."/>
            <person name="Edwards O.R."/>
            <person name="Feyereisen R."/>
            <person name="Gibbs R.A."/>
            <person name="Heckel D.G."/>
            <person name="McGrath A."/>
            <person name="Robin C."/>
            <person name="Scherer S.E."/>
            <person name="Worley K.C."/>
            <person name="Wu Y.D."/>
        </authorList>
    </citation>
    <scope>NUCLEOTIDE SEQUENCE [LARGE SCALE GENOMIC DNA]</scope>
    <source>
        <strain evidence="2">Harm_GR_Male_#8</strain>
        <tissue evidence="2">Whole organism</tissue>
    </source>
</reference>
<feature type="region of interest" description="Disordered" evidence="1">
    <location>
        <begin position="140"/>
        <end position="167"/>
    </location>
</feature>
<feature type="compositionally biased region" description="Basic and acidic residues" evidence="1">
    <location>
        <begin position="431"/>
        <end position="442"/>
    </location>
</feature>
<dbReference type="GO" id="GO:0003714">
    <property type="term" value="F:transcription corepressor activity"/>
    <property type="evidence" value="ECO:0007669"/>
    <property type="project" value="InterPro"/>
</dbReference>
<feature type="region of interest" description="Disordered" evidence="1">
    <location>
        <begin position="430"/>
        <end position="451"/>
    </location>
</feature>